<gene>
    <name evidence="1" type="ORF">PR048_025215</name>
</gene>
<organism evidence="1 2">
    <name type="scientific">Dryococelus australis</name>
    <dbReference type="NCBI Taxonomy" id="614101"/>
    <lineage>
        <taxon>Eukaryota</taxon>
        <taxon>Metazoa</taxon>
        <taxon>Ecdysozoa</taxon>
        <taxon>Arthropoda</taxon>
        <taxon>Hexapoda</taxon>
        <taxon>Insecta</taxon>
        <taxon>Pterygota</taxon>
        <taxon>Neoptera</taxon>
        <taxon>Polyneoptera</taxon>
        <taxon>Phasmatodea</taxon>
        <taxon>Verophasmatodea</taxon>
        <taxon>Anareolatae</taxon>
        <taxon>Phasmatidae</taxon>
        <taxon>Eurycanthinae</taxon>
        <taxon>Dryococelus</taxon>
    </lineage>
</organism>
<comment type="caution">
    <text evidence="1">The sequence shown here is derived from an EMBL/GenBank/DDBJ whole genome shotgun (WGS) entry which is preliminary data.</text>
</comment>
<evidence type="ECO:0000313" key="1">
    <source>
        <dbReference type="EMBL" id="KAJ8874367.1"/>
    </source>
</evidence>
<sequence length="436" mass="50061">MHVQVNPSVACEPAIARPRATARSQSARSNQRGRLCMAMLGWYSPLLHQSCNVNIHYALLQCDVERSPVSVYRHSPMEPPAYPACEHSGKTLKCRTLTINDVQVFHSNFYSSQNKIDQDSFILKHVPVNSPKRHHGSGKDNNKYISIKYFVKLNKSDKSEFRYANQNFLISCMYPKIGSRELHATICKLDKCHARNMEVHELNTGMESKGKSYNALYNLLNVQRPITAEESLLLGNIYLASSKSQMTEDRVTLFTWMEHEYKKGSLEISSAVWHCLTESDRVFGNIEKFLRMIPVICDPTQYQNVFLNFGKVVHLGEDCDVKNWKEYACQILKLPASGHFKFASFKRFIIKKTSSCMVTVTGEPQYNVNIGQTKVADIKTLLASHYGDKWSEYECCQFFKNLFNHIEDSTQREAWDGEERAYCERADGSQDQDFHI</sequence>
<name>A0ABQ9GQN3_9NEOP</name>
<protein>
    <submittedName>
        <fullName evidence="1">Uncharacterized protein</fullName>
    </submittedName>
</protein>
<dbReference type="EMBL" id="JARBHB010000010">
    <property type="protein sequence ID" value="KAJ8874367.1"/>
    <property type="molecule type" value="Genomic_DNA"/>
</dbReference>
<keyword evidence="2" id="KW-1185">Reference proteome</keyword>
<reference evidence="1 2" key="1">
    <citation type="submission" date="2023-02" db="EMBL/GenBank/DDBJ databases">
        <title>LHISI_Scaffold_Assembly.</title>
        <authorList>
            <person name="Stuart O.P."/>
            <person name="Cleave R."/>
            <person name="Magrath M.J.L."/>
            <person name="Mikheyev A.S."/>
        </authorList>
    </citation>
    <scope>NUCLEOTIDE SEQUENCE [LARGE SCALE GENOMIC DNA]</scope>
    <source>
        <strain evidence="1">Daus_M_001</strain>
        <tissue evidence="1">Leg muscle</tissue>
    </source>
</reference>
<proteinExistence type="predicted"/>
<accession>A0ABQ9GQN3</accession>
<dbReference type="Proteomes" id="UP001159363">
    <property type="component" value="Chromosome 9"/>
</dbReference>
<evidence type="ECO:0000313" key="2">
    <source>
        <dbReference type="Proteomes" id="UP001159363"/>
    </source>
</evidence>